<feature type="transmembrane region" description="Helical" evidence="7">
    <location>
        <begin position="12"/>
        <end position="31"/>
    </location>
</feature>
<gene>
    <name evidence="10" type="ORF">H4683_002544</name>
</gene>
<dbReference type="GO" id="GO:0006465">
    <property type="term" value="P:signal peptide processing"/>
    <property type="evidence" value="ECO:0007669"/>
    <property type="project" value="InterPro"/>
</dbReference>
<dbReference type="PRINTS" id="PR00727">
    <property type="entry name" value="LEADERPTASE"/>
</dbReference>
<dbReference type="InterPro" id="IPR000223">
    <property type="entry name" value="Pept_S26A_signal_pept_1"/>
</dbReference>
<keyword evidence="7" id="KW-1133">Transmembrane helix</keyword>
<dbReference type="PANTHER" id="PTHR43390">
    <property type="entry name" value="SIGNAL PEPTIDASE I"/>
    <property type="match status" value="1"/>
</dbReference>
<evidence type="ECO:0000256" key="1">
    <source>
        <dbReference type="ARBA" id="ARBA00000677"/>
    </source>
</evidence>
<dbReference type="Pfam" id="PF10502">
    <property type="entry name" value="Peptidase_S26"/>
    <property type="match status" value="1"/>
</dbReference>
<evidence type="ECO:0000256" key="2">
    <source>
        <dbReference type="ARBA" id="ARBA00004401"/>
    </source>
</evidence>
<keyword evidence="5 7" id="KW-0378">Hydrolase</keyword>
<dbReference type="GO" id="GO:0004252">
    <property type="term" value="F:serine-type endopeptidase activity"/>
    <property type="evidence" value="ECO:0007669"/>
    <property type="project" value="InterPro"/>
</dbReference>
<accession>A0A927MIQ9</accession>
<dbReference type="Gene3D" id="2.10.109.10">
    <property type="entry name" value="Umud Fragment, subunit A"/>
    <property type="match status" value="1"/>
</dbReference>
<dbReference type="PROSITE" id="PS00760">
    <property type="entry name" value="SPASE_I_2"/>
    <property type="match status" value="1"/>
</dbReference>
<dbReference type="InterPro" id="IPR019533">
    <property type="entry name" value="Peptidase_S26"/>
</dbReference>
<comment type="subcellular location">
    <subcellularLocation>
        <location evidence="2">Cell membrane</location>
        <topology evidence="2">Single-pass type II membrane protein</topology>
    </subcellularLocation>
    <subcellularLocation>
        <location evidence="8">Membrane</location>
        <topology evidence="8">Single-pass type II membrane protein</topology>
    </subcellularLocation>
</comment>
<feature type="active site" evidence="6">
    <location>
        <position position="40"/>
    </location>
</feature>
<keyword evidence="4 7" id="KW-0645">Protease</keyword>
<proteinExistence type="inferred from homology"/>
<evidence type="ECO:0000256" key="4">
    <source>
        <dbReference type="ARBA" id="ARBA00022670"/>
    </source>
</evidence>
<name>A0A927MIQ9_9BACL</name>
<evidence type="ECO:0000256" key="6">
    <source>
        <dbReference type="PIRSR" id="PIRSR600223-1"/>
    </source>
</evidence>
<dbReference type="InterPro" id="IPR019756">
    <property type="entry name" value="Pept_S26A_signal_pept_1_Ser-AS"/>
</dbReference>
<dbReference type="PROSITE" id="PS00501">
    <property type="entry name" value="SPASE_I_1"/>
    <property type="match status" value="1"/>
</dbReference>
<reference evidence="10" key="1">
    <citation type="submission" date="2020-10" db="EMBL/GenBank/DDBJ databases">
        <title>Genomic Encyclopedia of Type Strains, Phase IV (KMG-IV): sequencing the most valuable type-strain genomes for metagenomic binning, comparative biology and taxonomic classification.</title>
        <authorList>
            <person name="Goeker M."/>
        </authorList>
    </citation>
    <scope>NUCLEOTIDE SEQUENCE</scope>
    <source>
        <strain evidence="10">DSM 13886</strain>
    </source>
</reference>
<dbReference type="InterPro" id="IPR019758">
    <property type="entry name" value="Pept_S26A_signal_pept_1_CS"/>
</dbReference>
<dbReference type="PANTHER" id="PTHR43390:SF8">
    <property type="entry name" value="SIGNAL PEPTIDASE I"/>
    <property type="match status" value="1"/>
</dbReference>
<dbReference type="Proteomes" id="UP000658225">
    <property type="component" value="Unassembled WGS sequence"/>
</dbReference>
<evidence type="ECO:0000256" key="7">
    <source>
        <dbReference type="RuleBase" id="RU003993"/>
    </source>
</evidence>
<dbReference type="InterPro" id="IPR019757">
    <property type="entry name" value="Pept_S26A_signal_pept_1_Lys-AS"/>
</dbReference>
<evidence type="ECO:0000313" key="10">
    <source>
        <dbReference type="EMBL" id="MBE1555439.1"/>
    </source>
</evidence>
<comment type="catalytic activity">
    <reaction evidence="1 7">
        <text>Cleavage of hydrophobic, N-terminal signal or leader sequences from secreted and periplasmic proteins.</text>
        <dbReference type="EC" id="3.4.21.89"/>
    </reaction>
</comment>
<dbReference type="CDD" id="cd06530">
    <property type="entry name" value="S26_SPase_I"/>
    <property type="match status" value="1"/>
</dbReference>
<feature type="domain" description="Peptidase S26" evidence="9">
    <location>
        <begin position="10"/>
        <end position="166"/>
    </location>
</feature>
<dbReference type="InterPro" id="IPR036286">
    <property type="entry name" value="LexA/Signal_pep-like_sf"/>
</dbReference>
<evidence type="ECO:0000259" key="9">
    <source>
        <dbReference type="Pfam" id="PF10502"/>
    </source>
</evidence>
<dbReference type="NCBIfam" id="TIGR02227">
    <property type="entry name" value="sigpep_I_bact"/>
    <property type="match status" value="1"/>
</dbReference>
<keyword evidence="7" id="KW-0472">Membrane</keyword>
<comment type="caution">
    <text evidence="10">The sequence shown here is derived from an EMBL/GenBank/DDBJ whole genome shotgun (WGS) entry which is preliminary data.</text>
</comment>
<keyword evidence="7" id="KW-0812">Transmembrane</keyword>
<sequence>MNKTFKRELISWVKSLAVAFIIAIIIRQFLFTPVTVSGQSMEPTFHNANKIIVSKIDKIDRFDMIVFRAPDSKDNFIKRVIGLPGDVVVIKDDKLTINGEEYEENYVELNKKEIFEGQKLTQDIDVEVPDGQLYVLGDNRRNSTDSRIIGCIDEKSVVGVVKFRIYPFNEIGVPK</sequence>
<dbReference type="GO" id="GO:0009003">
    <property type="term" value="F:signal peptidase activity"/>
    <property type="evidence" value="ECO:0007669"/>
    <property type="project" value="UniProtKB-EC"/>
</dbReference>
<feature type="active site" evidence="6">
    <location>
        <position position="78"/>
    </location>
</feature>
<evidence type="ECO:0000256" key="5">
    <source>
        <dbReference type="ARBA" id="ARBA00022801"/>
    </source>
</evidence>
<dbReference type="AlphaFoldDB" id="A0A927MIQ9"/>
<evidence type="ECO:0000256" key="3">
    <source>
        <dbReference type="ARBA" id="ARBA00013208"/>
    </source>
</evidence>
<dbReference type="GO" id="GO:0005886">
    <property type="term" value="C:plasma membrane"/>
    <property type="evidence" value="ECO:0007669"/>
    <property type="project" value="UniProtKB-SubCell"/>
</dbReference>
<dbReference type="EMBL" id="JADBEL010000013">
    <property type="protein sequence ID" value="MBE1555439.1"/>
    <property type="molecule type" value="Genomic_DNA"/>
</dbReference>
<dbReference type="EC" id="3.4.21.89" evidence="3 7"/>
<evidence type="ECO:0000256" key="8">
    <source>
        <dbReference type="RuleBase" id="RU362042"/>
    </source>
</evidence>
<keyword evidence="11" id="KW-1185">Reference proteome</keyword>
<evidence type="ECO:0000313" key="11">
    <source>
        <dbReference type="Proteomes" id="UP000658225"/>
    </source>
</evidence>
<comment type="similarity">
    <text evidence="8">Belongs to the peptidase S26 family.</text>
</comment>
<dbReference type="SUPFAM" id="SSF51306">
    <property type="entry name" value="LexA/Signal peptidase"/>
    <property type="match status" value="1"/>
</dbReference>
<dbReference type="PROSITE" id="PS00761">
    <property type="entry name" value="SPASE_I_3"/>
    <property type="match status" value="1"/>
</dbReference>
<dbReference type="RefSeq" id="WP_192599158.1">
    <property type="nucleotide sequence ID" value="NZ_JADBEL010000013.1"/>
</dbReference>
<organism evidence="10 11">
    <name type="scientific">Sporosarcina limicola</name>
    <dbReference type="NCBI Taxonomy" id="34101"/>
    <lineage>
        <taxon>Bacteria</taxon>
        <taxon>Bacillati</taxon>
        <taxon>Bacillota</taxon>
        <taxon>Bacilli</taxon>
        <taxon>Bacillales</taxon>
        <taxon>Caryophanaceae</taxon>
        <taxon>Sporosarcina</taxon>
    </lineage>
</organism>
<protein>
    <recommendedName>
        <fullName evidence="3 7">Signal peptidase I</fullName>
        <ecNumber evidence="3 7">3.4.21.89</ecNumber>
    </recommendedName>
</protein>